<evidence type="ECO:0000313" key="2">
    <source>
        <dbReference type="Ensembl" id="ENSP00000502092.1"/>
    </source>
</evidence>
<dbReference type="ExpressionAtlas" id="A0A6Q8PG27">
    <property type="expression patterns" value="baseline and differential"/>
</dbReference>
<reference evidence="2" key="5">
    <citation type="submission" date="2025-09" db="UniProtKB">
        <authorList>
            <consortium name="Ensembl"/>
        </authorList>
    </citation>
    <scope>IDENTIFICATION</scope>
</reference>
<dbReference type="EMBL" id="AL513544">
    <property type="status" value="NOT_ANNOTATED_CDS"/>
    <property type="molecule type" value="Genomic_DNA"/>
</dbReference>
<dbReference type="OrthoDB" id="193905at2759"/>
<reference evidence="2 3" key="2">
    <citation type="journal article" date="2004" name="Nature">
        <title>Finishing the euchromatic sequence of the human genome.</title>
        <authorList>
            <consortium name="International Human Genome Sequencing Consortium"/>
        </authorList>
    </citation>
    <scope>NUCLEOTIDE SEQUENCE [LARGE SCALE GENOMIC DNA]</scope>
</reference>
<dbReference type="Ensembl" id="ENST00000674709.1">
    <property type="protein sequence ID" value="ENSP00000502092.1"/>
    <property type="gene ID" value="ENSG00000154309.9"/>
</dbReference>
<reference evidence="2 3" key="1">
    <citation type="journal article" date="2001" name="Nature">
        <title>Initial sequencing and analysis of the human genome.</title>
        <authorList>
            <consortium name="International Human Genome Sequencing Consortium"/>
            <person name="Lander E.S."/>
            <person name="Linton L.M."/>
            <person name="Birren B."/>
            <person name="Nusbaum C."/>
            <person name="Zody M.C."/>
            <person name="Baldwin J."/>
            <person name="Devon K."/>
            <person name="Dewar K."/>
            <person name="Doyle M."/>
            <person name="FitzHugh W."/>
            <person name="Funke R."/>
            <person name="Gage D."/>
            <person name="Harris K."/>
            <person name="Heaford A."/>
            <person name="Howland J."/>
            <person name="Kann L."/>
            <person name="Lehoczky J."/>
            <person name="LeVine R."/>
            <person name="McEwan P."/>
            <person name="McKernan K."/>
            <person name="Meldrim J."/>
            <person name="Mesirov J.P."/>
            <person name="Miranda C."/>
            <person name="Morris W."/>
            <person name="Naylor J."/>
            <person name="Raymond C."/>
            <person name="Rosetti M."/>
            <person name="Santos R."/>
            <person name="Sheridan A."/>
            <person name="Sougnez C."/>
            <person name="Stange-Thomann N."/>
            <person name="Stojanovic N."/>
            <person name="Subramanian A."/>
            <person name="Wyman D."/>
            <person name="Rogers J."/>
            <person name="Sulston J."/>
            <person name="Ainscough R."/>
            <person name="Beck S."/>
            <person name="Bentley D."/>
            <person name="Burton J."/>
            <person name="Clee C."/>
            <person name="Carter N."/>
            <person name="Coulson A."/>
            <person name="Deadman R."/>
            <person name="Deloukas P."/>
            <person name="Dunham A."/>
            <person name="Dunham I."/>
            <person name="Durbin R."/>
            <person name="French L."/>
            <person name="Grafham D."/>
            <person name="Gregory S."/>
            <person name="Hubbard T."/>
            <person name="Humphray S."/>
            <person name="Hunt A."/>
            <person name="Jones M."/>
            <person name="Lloyd C."/>
            <person name="McMurray A."/>
            <person name="Matthews L."/>
            <person name="Mercer S."/>
            <person name="Milne S."/>
            <person name="Mullikin J.C."/>
            <person name="Mungall A."/>
            <person name="Plumb R."/>
            <person name="Ross M."/>
            <person name="Shownkeen R."/>
            <person name="Sims S."/>
            <person name="Waterston R.H."/>
            <person name="Wilson R.K."/>
            <person name="Hillier L.W."/>
            <person name="McPherson J.D."/>
            <person name="Marra M.A."/>
            <person name="Mardis E.R."/>
            <person name="Fulton L.A."/>
            <person name="Chinwalla A.T."/>
            <person name="Pepin K.H."/>
            <person name="Gish W.R."/>
            <person name="Chissoe S.L."/>
            <person name="Wendl M.C."/>
            <person name="Delehaunty K.D."/>
            <person name="Miner T.L."/>
            <person name="Delehaunty A."/>
            <person name="Kramer J.B."/>
            <person name="Cook L.L."/>
            <person name="Fulton R.S."/>
            <person name="Johnson D.L."/>
            <person name="Minx P.J."/>
            <person name="Clifton S.W."/>
            <person name="Hawkins T."/>
            <person name="Branscomb E."/>
            <person name="Predki P."/>
            <person name="Richardson P."/>
            <person name="Wenning S."/>
            <person name="Slezak T."/>
            <person name="Doggett N."/>
            <person name="Cheng J.F."/>
            <person name="Olsen A."/>
            <person name="Lucas S."/>
            <person name="Elkin C."/>
            <person name="Uberbacher E."/>
            <person name="Frazier M."/>
            <person name="Gibbs R.A."/>
            <person name="Muzny D.M."/>
            <person name="Scherer S.E."/>
            <person name="Bouck J.B."/>
            <person name="Sodergren E.J."/>
            <person name="Worley K.C."/>
            <person name="Rives C.M."/>
            <person name="Gorrell J.H."/>
            <person name="Metzker M.L."/>
            <person name="Naylor S.L."/>
            <person name="Kucherlapati R.S."/>
            <person name="Nelson D.L."/>
            <person name="Weinstock G.M."/>
            <person name="Sakaki Y."/>
            <person name="Fujiyama A."/>
            <person name="Hattori M."/>
            <person name="Yada T."/>
            <person name="Toyoda A."/>
            <person name="Itoh T."/>
            <person name="Kawagoe C."/>
            <person name="Watanabe H."/>
            <person name="Totoki Y."/>
            <person name="Taylor T."/>
            <person name="Weissenbach J."/>
            <person name="Heilig R."/>
            <person name="Saurin W."/>
            <person name="Artiguenave F."/>
            <person name="Brottier P."/>
            <person name="Bruls T."/>
            <person name="Pelletier E."/>
            <person name="Robert C."/>
            <person name="Wincker P."/>
            <person name="Smith D.R."/>
            <person name="Doucette-Stamm L."/>
            <person name="Rubenfield M."/>
            <person name="Weinstock K."/>
            <person name="Lee H.M."/>
            <person name="Dubois J."/>
            <person name="Rosenthal A."/>
            <person name="Platzer M."/>
            <person name="Nyakatura G."/>
            <person name="Taudien S."/>
            <person name="Rump A."/>
            <person name="Yang H."/>
            <person name="Yu J."/>
            <person name="Wang J."/>
            <person name="Huang G."/>
            <person name="Gu J."/>
            <person name="Hood L."/>
            <person name="Rowen L."/>
            <person name="Madan A."/>
            <person name="Qin S."/>
            <person name="Davis R.W."/>
            <person name="Federspiel N.A."/>
            <person name="Abola A.P."/>
            <person name="Proctor M.J."/>
            <person name="Myers R.M."/>
            <person name="Schmutz J."/>
            <person name="Dickson M."/>
            <person name="Grimwood J."/>
            <person name="Cox D.R."/>
            <person name="Olson M.V."/>
            <person name="Kaul R."/>
            <person name="Raymond C."/>
            <person name="Shimizu N."/>
            <person name="Kawasaki K."/>
            <person name="Minoshima S."/>
            <person name="Evans G.A."/>
            <person name="Athanasiou M."/>
            <person name="Schultz R."/>
            <person name="Roe B.A."/>
            <person name="Chen F."/>
            <person name="Pan H."/>
            <person name="Ramser J."/>
            <person name="Lehrach H."/>
            <person name="Reinhardt R."/>
            <person name="McCombie W.R."/>
            <person name="de la Bastide M."/>
            <person name="Dedhia N."/>
            <person name="Blocker H."/>
            <person name="Hornischer K."/>
            <person name="Nordsiek G."/>
            <person name="Agarwala R."/>
            <person name="Aravind L."/>
            <person name="Bailey J.A."/>
            <person name="Bateman A."/>
            <person name="Batzoglou S."/>
            <person name="Birney E."/>
            <person name="Bork P."/>
            <person name="Brown D.G."/>
            <person name="Burge C.B."/>
            <person name="Cerutti L."/>
            <person name="Chen H.C."/>
            <person name="Church D."/>
            <person name="Clamp M."/>
            <person name="Copley R.R."/>
            <person name="Doerks T."/>
            <person name="Eddy S.R."/>
            <person name="Eichler E.E."/>
            <person name="Furey T.S."/>
            <person name="Galagan J."/>
            <person name="Gilbert J.G."/>
            <person name="Harmon C."/>
            <person name="Hayashizaki Y."/>
            <person name="Haussler D."/>
            <person name="Hermjakob H."/>
            <person name="Hokamp K."/>
            <person name="Jang W."/>
            <person name="Johnson L.S."/>
            <person name="Jones T.A."/>
            <person name="Kasif S."/>
            <person name="Kaspryzk A."/>
            <person name="Kennedy S."/>
            <person name="Kent W.J."/>
            <person name="Kitts P."/>
            <person name="Koonin E.V."/>
            <person name="Korf I."/>
            <person name="Kulp D."/>
            <person name="Lancet D."/>
            <person name="Lowe T.M."/>
            <person name="McLysaght A."/>
            <person name="Mikkelsen T."/>
            <person name="Moran J.V."/>
            <person name="Mulder N."/>
            <person name="Pollara V.J."/>
            <person name="Ponting C.P."/>
            <person name="Schuler G."/>
            <person name="Schultz J."/>
            <person name="Slater G."/>
            <person name="Smit A.F."/>
            <person name="Stupka E."/>
            <person name="Szustakowski J."/>
            <person name="Thierry-Mieg D."/>
            <person name="Thierry-Mieg J."/>
            <person name="Wagner L."/>
            <person name="Wallis J."/>
            <person name="Wheeler R."/>
            <person name="Williams A."/>
            <person name="Wolf Y.I."/>
            <person name="Wolfe K.H."/>
            <person name="Yang S.P."/>
            <person name="Yeh R.F."/>
            <person name="Collins F."/>
            <person name="Guyer M.S."/>
            <person name="Peterson J."/>
            <person name="Felsenfeld A."/>
            <person name="Wetterstrand K.A."/>
            <person name="Patrinos A."/>
            <person name="Morgan M.J."/>
            <person name="de Jong P."/>
            <person name="Catanese J.J."/>
            <person name="Osoegawa K."/>
            <person name="Shizuya H."/>
            <person name="Choi S."/>
            <person name="Chen Y.J."/>
        </authorList>
    </citation>
    <scope>NUCLEOTIDE SEQUENCE [LARGE SCALE GENOMIC DNA]</scope>
</reference>
<feature type="region of interest" description="Disordered" evidence="1">
    <location>
        <begin position="21"/>
        <end position="53"/>
    </location>
</feature>
<evidence type="ECO:0000313" key="3">
    <source>
        <dbReference type="Proteomes" id="UP000005640"/>
    </source>
</evidence>
<dbReference type="AlphaFoldDB" id="A0A6Q8PG27"/>
<reference evidence="2 3" key="3">
    <citation type="journal article" date="2006" name="Nature">
        <title>The DNA sequence and biological annotation of human chromosome 1.</title>
        <authorList>
            <person name="Gregory S.G."/>
            <person name="Barlow K.F."/>
            <person name="McLay K.E."/>
            <person name="Kaul R."/>
            <person name="Swarbreck D."/>
            <person name="Dunham A."/>
            <person name="Scott C.E."/>
            <person name="Howe K.L."/>
            <person name="Woodfine K."/>
            <person name="Spencer C.C."/>
            <person name="Jones M.C."/>
            <person name="Gillson C."/>
            <person name="Searle S."/>
            <person name="Zhou Y."/>
            <person name="Kokocinski F."/>
            <person name="McDonald L."/>
            <person name="Evans R."/>
            <person name="Phillips K."/>
            <person name="Atkinson A."/>
            <person name="Cooper R."/>
            <person name="Jones C."/>
            <person name="Hall R.E."/>
            <person name="Andrews T.D."/>
            <person name="Lloyd C."/>
            <person name="Ainscough R."/>
            <person name="Almeida J.P."/>
            <person name="Ambrose K.D."/>
            <person name="Anderson F."/>
            <person name="Andrew R.W."/>
            <person name="Ashwell R.I."/>
            <person name="Aubin K."/>
            <person name="Babbage A.K."/>
            <person name="Bagguley C.L."/>
            <person name="Bailey J."/>
            <person name="Beasley H."/>
            <person name="Bethel G."/>
            <person name="Bird C.P."/>
            <person name="Bray-Allen S."/>
            <person name="Brown J.Y."/>
            <person name="Brown A.J."/>
            <person name="Buckley D."/>
            <person name="Burton J."/>
            <person name="Bye J."/>
            <person name="Carder C."/>
            <person name="Chapman J.C."/>
            <person name="Clark S.Y."/>
            <person name="Clarke G."/>
            <person name="Clee C."/>
            <person name="Cobley V."/>
            <person name="Collier R.E."/>
            <person name="Corby N."/>
            <person name="Coville G.J."/>
            <person name="Davies J."/>
            <person name="Deadman R."/>
            <person name="Dunn M."/>
            <person name="Earthrowl M."/>
            <person name="Ellington A.G."/>
            <person name="Errington H."/>
            <person name="Frankish A."/>
            <person name="Frankland J."/>
            <person name="French L."/>
            <person name="Garner P."/>
            <person name="Garnett J."/>
            <person name="Gay L."/>
            <person name="Ghori M.R."/>
            <person name="Gibson R."/>
            <person name="Gilby L.M."/>
            <person name="Gillett W."/>
            <person name="Glithero R.J."/>
            <person name="Grafham D.V."/>
            <person name="Griffiths C."/>
            <person name="Griffiths-Jones S."/>
            <person name="Grocock R."/>
            <person name="Hammond S."/>
            <person name="Harrison E.S."/>
            <person name="Hart E."/>
            <person name="Haugen E."/>
            <person name="Heath P.D."/>
            <person name="Holmes S."/>
            <person name="Holt K."/>
            <person name="Howden P.J."/>
            <person name="Hunt A.R."/>
            <person name="Hunt S.E."/>
            <person name="Hunter G."/>
            <person name="Isherwood J."/>
            <person name="James R."/>
            <person name="Johnson C."/>
            <person name="Johnson D."/>
            <person name="Joy A."/>
            <person name="Kay M."/>
            <person name="Kershaw J.K."/>
            <person name="Kibukawa M."/>
            <person name="Kimberley A.M."/>
            <person name="King A."/>
            <person name="Knights A.J."/>
            <person name="Lad H."/>
            <person name="Laird G."/>
            <person name="Lawlor S."/>
            <person name="Leongamornlert D.A."/>
            <person name="Lloyd D.M."/>
            <person name="Loveland J."/>
            <person name="Lovell J."/>
            <person name="Lush M.J."/>
            <person name="Lyne R."/>
            <person name="Martin S."/>
            <person name="Mashreghi-Mohammadi M."/>
            <person name="Matthews L."/>
            <person name="Matthews N.S."/>
            <person name="McLaren S."/>
            <person name="Milne S."/>
            <person name="Mistry S."/>
            <person name="Moore M.J."/>
            <person name="Nickerson T."/>
            <person name="O'Dell C.N."/>
            <person name="Oliver K."/>
            <person name="Palmeiri A."/>
            <person name="Palmer S.A."/>
            <person name="Parker A."/>
            <person name="Patel D."/>
            <person name="Pearce A.V."/>
            <person name="Peck A.I."/>
            <person name="Pelan S."/>
            <person name="Phelps K."/>
            <person name="Phillimore B.J."/>
            <person name="Plumb R."/>
            <person name="Rajan J."/>
            <person name="Raymond C."/>
            <person name="Rouse G."/>
            <person name="Saenphimmachak C."/>
            <person name="Sehra H.K."/>
            <person name="Sheridan E."/>
            <person name="Shownkeen R."/>
            <person name="Sims S."/>
            <person name="Skuce C.D."/>
            <person name="Smith M."/>
            <person name="Steward C."/>
            <person name="Subramanian S."/>
            <person name="Sycamore N."/>
            <person name="Tracey A."/>
            <person name="Tromans A."/>
            <person name="Van Helmond Z."/>
            <person name="Wall M."/>
            <person name="Wallis J.M."/>
            <person name="White S."/>
            <person name="Whitehead S.L."/>
            <person name="Wilkinson J.E."/>
            <person name="Willey D.L."/>
            <person name="Williams H."/>
            <person name="Wilming L."/>
            <person name="Wray P.W."/>
            <person name="Wu Z."/>
            <person name="Coulson A."/>
            <person name="Vaudin M."/>
            <person name="Sulston J.E."/>
            <person name="Durbin R."/>
            <person name="Hubbard T."/>
            <person name="Wooster R."/>
            <person name="Dunham I."/>
            <person name="Carter N.P."/>
            <person name="McVean G."/>
            <person name="Ross M.T."/>
            <person name="Harrow J."/>
            <person name="Olson M.V."/>
            <person name="Beck S."/>
            <person name="Rogers J."/>
            <person name="Bentley D.R."/>
            <person name="Banerjee R."/>
            <person name="Bryant S.P."/>
            <person name="Burford D.C."/>
            <person name="Burrill W.D."/>
            <person name="Clegg S.M."/>
            <person name="Dhami P."/>
            <person name="Dovey O."/>
            <person name="Faulkner L.M."/>
            <person name="Gribble S.M."/>
            <person name="Langford C.F."/>
            <person name="Pandian R.D."/>
            <person name="Porter K.M."/>
            <person name="Prigmore E."/>
        </authorList>
    </citation>
    <scope>NUCLEOTIDE SEQUENCE [LARGE SCALE GENOMIC DNA]</scope>
</reference>
<dbReference type="Bgee" id="ENSG00000154309">
    <property type="expression patterns" value="Expressed in male germ line stem cell (sensu Vertebrata) in testis and 151 other cell types or tissues"/>
</dbReference>
<proteinExistence type="predicted"/>
<dbReference type="EMBL" id="AL392172">
    <property type="status" value="NOT_ANNOTATED_CDS"/>
    <property type="molecule type" value="Genomic_DNA"/>
</dbReference>
<sequence>MAMSNGNNDFVVLSNSSIATSAANPSPLTPCDGDHAAQQLTPKEATRTKCPGV</sequence>
<dbReference type="HGNC" id="HGNC:19711">
    <property type="gene designation" value="DISP1"/>
</dbReference>
<keyword evidence="3" id="KW-1185">Reference proteome</keyword>
<gene>
    <name evidence="2" type="primary">DISP1</name>
</gene>
<dbReference type="OpenTargets" id="ENSG00000154309"/>
<reference evidence="2" key="4">
    <citation type="submission" date="2025-08" db="UniProtKB">
        <authorList>
            <consortium name="Ensembl"/>
        </authorList>
    </citation>
    <scope>IDENTIFICATION</scope>
</reference>
<organism evidence="2 3">
    <name type="scientific">Homo sapiens</name>
    <name type="common">Human</name>
    <dbReference type="NCBI Taxonomy" id="9606"/>
    <lineage>
        <taxon>Eukaryota</taxon>
        <taxon>Metazoa</taxon>
        <taxon>Chordata</taxon>
        <taxon>Craniata</taxon>
        <taxon>Vertebrata</taxon>
        <taxon>Euteleostomi</taxon>
        <taxon>Mammalia</taxon>
        <taxon>Eutheria</taxon>
        <taxon>Euarchontoglires</taxon>
        <taxon>Primates</taxon>
        <taxon>Haplorrhini</taxon>
        <taxon>Catarrhini</taxon>
        <taxon>Hominidae</taxon>
        <taxon>Homo</taxon>
    </lineage>
</organism>
<dbReference type="Proteomes" id="UP000005640">
    <property type="component" value="Chromosome 1"/>
</dbReference>
<dbReference type="Ensembl" id="ENST00000674709.1">
    <property type="protein sequence ID" value="ENSP00000502092.1"/>
    <property type="gene ID" value="ENSG00000154309.10"/>
</dbReference>
<protein>
    <submittedName>
        <fullName evidence="2">Dispatched RND transporter family member 1</fullName>
    </submittedName>
</protein>
<name>A0A6Q8PG27_HUMAN</name>
<evidence type="ECO:0000256" key="1">
    <source>
        <dbReference type="SAM" id="MobiDB-lite"/>
    </source>
</evidence>
<dbReference type="GeneTree" id="ENSGT00940000157407"/>
<dbReference type="EMBL" id="AC093152">
    <property type="status" value="NOT_ANNOTATED_CDS"/>
    <property type="molecule type" value="Genomic_DNA"/>
</dbReference>
<accession>A0A6Q8PG27</accession>